<evidence type="ECO:0000313" key="4">
    <source>
        <dbReference type="Proteomes" id="UP000604475"/>
    </source>
</evidence>
<dbReference type="PANTHER" id="PTHR33164:SF106">
    <property type="entry name" value="TRANSCRIPTIONAL REGULATORY PROTEIN"/>
    <property type="match status" value="1"/>
</dbReference>
<dbReference type="Gene3D" id="1.10.10.10">
    <property type="entry name" value="Winged helix-like DNA-binding domain superfamily/Winged helix DNA-binding domain"/>
    <property type="match status" value="1"/>
</dbReference>
<dbReference type="GO" id="GO:0006950">
    <property type="term" value="P:response to stress"/>
    <property type="evidence" value="ECO:0007669"/>
    <property type="project" value="TreeGrafter"/>
</dbReference>
<dbReference type="GO" id="GO:0003700">
    <property type="term" value="F:DNA-binding transcription factor activity"/>
    <property type="evidence" value="ECO:0007669"/>
    <property type="project" value="InterPro"/>
</dbReference>
<dbReference type="EMBL" id="JAEACQ010000197">
    <property type="protein sequence ID" value="MBL7628906.1"/>
    <property type="molecule type" value="Genomic_DNA"/>
</dbReference>
<dbReference type="Pfam" id="PF12802">
    <property type="entry name" value="MarR_2"/>
    <property type="match status" value="1"/>
</dbReference>
<dbReference type="AlphaFoldDB" id="A0A937USH9"/>
<name>A0A937USH9_9ACTN</name>
<protein>
    <submittedName>
        <fullName evidence="3">MarR family transcriptional regulator</fullName>
    </submittedName>
</protein>
<dbReference type="PROSITE" id="PS50995">
    <property type="entry name" value="HTH_MARR_2"/>
    <property type="match status" value="1"/>
</dbReference>
<dbReference type="SUPFAM" id="SSF46785">
    <property type="entry name" value="Winged helix' DNA-binding domain"/>
    <property type="match status" value="1"/>
</dbReference>
<evidence type="ECO:0000313" key="3">
    <source>
        <dbReference type="EMBL" id="MBL7628906.1"/>
    </source>
</evidence>
<reference evidence="3" key="1">
    <citation type="submission" date="2020-12" db="EMBL/GenBank/DDBJ databases">
        <title>Genomic characterization of non-nitrogen-fixing Frankia strains.</title>
        <authorList>
            <person name="Carlos-Shanley C."/>
            <person name="Guerra T."/>
            <person name="Hahn D."/>
        </authorList>
    </citation>
    <scope>NUCLEOTIDE SEQUENCE</scope>
    <source>
        <strain evidence="3">CN6</strain>
    </source>
</reference>
<dbReference type="InterPro" id="IPR036390">
    <property type="entry name" value="WH_DNA-bd_sf"/>
</dbReference>
<dbReference type="Proteomes" id="UP000604475">
    <property type="component" value="Unassembled WGS sequence"/>
</dbReference>
<comment type="caution">
    <text evidence="3">The sequence shown here is derived from an EMBL/GenBank/DDBJ whole genome shotgun (WGS) entry which is preliminary data.</text>
</comment>
<dbReference type="PANTHER" id="PTHR33164">
    <property type="entry name" value="TRANSCRIPTIONAL REGULATOR, MARR FAMILY"/>
    <property type="match status" value="1"/>
</dbReference>
<dbReference type="SMART" id="SM00347">
    <property type="entry name" value="HTH_MARR"/>
    <property type="match status" value="1"/>
</dbReference>
<dbReference type="InterPro" id="IPR036388">
    <property type="entry name" value="WH-like_DNA-bd_sf"/>
</dbReference>
<evidence type="ECO:0000259" key="2">
    <source>
        <dbReference type="PROSITE" id="PS50995"/>
    </source>
</evidence>
<keyword evidence="4" id="KW-1185">Reference proteome</keyword>
<feature type="region of interest" description="Disordered" evidence="1">
    <location>
        <begin position="13"/>
        <end position="35"/>
    </location>
</feature>
<feature type="domain" description="HTH marR-type" evidence="2">
    <location>
        <begin position="47"/>
        <end position="175"/>
    </location>
</feature>
<dbReference type="InterPro" id="IPR039422">
    <property type="entry name" value="MarR/SlyA-like"/>
</dbReference>
<accession>A0A937USH9</accession>
<proteinExistence type="predicted"/>
<gene>
    <name evidence="3" type="ORF">I7412_17430</name>
</gene>
<sequence>MCQGVFTASVPDVRREGATGDGGQSVRRSEEAEEVEVTEKDSEGVNLEGLLRELVSAAQLYQSAAGVRARLTPTELAVLVILRARPRLAGQLAVATQLTTGAITRVLDGLERRGYVVRVPDPDDRRRVVVTAVVERLTALDTLFGPMSAAAAGIQATFTPAEQRVIARFLTATGQMLRDQTDLLRGGAGATAAPVTLEAPLGVTRHARLHLAGGLRRLTILDGGPDLPTDRLYRASFSTVPTIEVVTQADETDVRIRFGRRQRAPWRGHGGDSTLTLSPRVDWTVDVRGGADQLLVDVPGLPLRSFSLTGGVQDLRLRLGTPREPARIALTGGAERLRLERPAGVPVRPRLRGGASRVVIDGEDLGSQGSGGRFQASGRGRGGYELALTGGVTNLEIATLGPSPRARAG</sequence>
<evidence type="ECO:0000256" key="1">
    <source>
        <dbReference type="SAM" id="MobiDB-lite"/>
    </source>
</evidence>
<organism evidence="3 4">
    <name type="scientific">Frankia nepalensis</name>
    <dbReference type="NCBI Taxonomy" id="1836974"/>
    <lineage>
        <taxon>Bacteria</taxon>
        <taxon>Bacillati</taxon>
        <taxon>Actinomycetota</taxon>
        <taxon>Actinomycetes</taxon>
        <taxon>Frankiales</taxon>
        <taxon>Frankiaceae</taxon>
        <taxon>Frankia</taxon>
    </lineage>
</organism>
<dbReference type="InterPro" id="IPR000835">
    <property type="entry name" value="HTH_MarR-typ"/>
</dbReference>